<reference evidence="4" key="2">
    <citation type="submission" date="2011-03" db="EMBL/GenBank/DDBJ databases">
        <title>The complete genome of Desulfobacca acetoxidans DSM 11109.</title>
        <authorList>
            <consortium name="US DOE Joint Genome Institute (JGI-PGF)"/>
            <person name="Lucas S."/>
            <person name="Copeland A."/>
            <person name="Lapidus A."/>
            <person name="Bruce D."/>
            <person name="Goodwin L."/>
            <person name="Pitluck S."/>
            <person name="Peters L."/>
            <person name="Kyrpides N."/>
            <person name="Mavromatis K."/>
            <person name="Ivanova N."/>
            <person name="Ovchinnikova G."/>
            <person name="Teshima H."/>
            <person name="Detter J.C."/>
            <person name="Han C."/>
            <person name="Land M."/>
            <person name="Hauser L."/>
            <person name="Markowitz V."/>
            <person name="Cheng J.-F."/>
            <person name="Hugenholtz P."/>
            <person name="Woyke T."/>
            <person name="Wu D."/>
            <person name="Spring S."/>
            <person name="Schueler E."/>
            <person name="Brambilla E."/>
            <person name="Klenk H.-P."/>
            <person name="Eisen J.A."/>
        </authorList>
    </citation>
    <scope>NUCLEOTIDE SEQUENCE [LARGE SCALE GENOMIC DNA]</scope>
    <source>
        <strain evidence="4">ATCC 700848 / DSM 11109 / ASRB2</strain>
    </source>
</reference>
<dbReference type="InterPro" id="IPR052681">
    <property type="entry name" value="CRISPR-Cas7/Cst2/DevR"/>
</dbReference>
<dbReference type="GO" id="GO:0051607">
    <property type="term" value="P:defense response to virus"/>
    <property type="evidence" value="ECO:0007669"/>
    <property type="project" value="UniProtKB-KW"/>
</dbReference>
<dbReference type="EMBL" id="CP002629">
    <property type="protein sequence ID" value="AEB07987.1"/>
    <property type="molecule type" value="Genomic_DNA"/>
</dbReference>
<name>F2NJ29_DESAR</name>
<dbReference type="STRING" id="880072.Desac_0089"/>
<evidence type="ECO:0000256" key="1">
    <source>
        <dbReference type="ARBA" id="ARBA00023118"/>
    </source>
</evidence>
<evidence type="ECO:0000313" key="3">
    <source>
        <dbReference type="EMBL" id="AEB07987.1"/>
    </source>
</evidence>
<reference evidence="3 4" key="1">
    <citation type="journal article" date="2011" name="Stand. Genomic Sci.">
        <title>Complete genome sequence of the acetate-degrading sulfate reducer Desulfobacca acetoxidans type strain (ASRB2).</title>
        <authorList>
            <person name="Goker M."/>
            <person name="Teshima H."/>
            <person name="Lapidus A."/>
            <person name="Nolan M."/>
            <person name="Lucas S."/>
            <person name="Hammon N."/>
            <person name="Deshpande S."/>
            <person name="Cheng J.F."/>
            <person name="Tapia R."/>
            <person name="Han C."/>
            <person name="Goodwin L."/>
            <person name="Pitluck S."/>
            <person name="Huntemann M."/>
            <person name="Liolios K."/>
            <person name="Ivanova N."/>
            <person name="Pagani I."/>
            <person name="Mavromatis K."/>
            <person name="Ovchinikova G."/>
            <person name="Pati A."/>
            <person name="Chen A."/>
            <person name="Palaniappan K."/>
            <person name="Land M."/>
            <person name="Hauser L."/>
            <person name="Brambilla E.M."/>
            <person name="Rohde M."/>
            <person name="Spring S."/>
            <person name="Detter J.C."/>
            <person name="Woyke T."/>
            <person name="Bristow J."/>
            <person name="Eisen J.A."/>
            <person name="Markowitz V."/>
            <person name="Hugenholtz P."/>
            <person name="Kyrpides N.C."/>
            <person name="Klenk H.P."/>
        </authorList>
    </citation>
    <scope>NUCLEOTIDE SEQUENCE [LARGE SCALE GENOMIC DNA]</scope>
    <source>
        <strain evidence="4">ATCC 700848 / DSM 11109 / ASRB2</strain>
    </source>
</reference>
<proteinExistence type="predicted"/>
<dbReference type="PANTHER" id="PTHR37459:SF1">
    <property type="entry name" value="CRISPR-ASSOCIATED PROTEIN CAS7_CST2_DEVR"/>
    <property type="match status" value="1"/>
</dbReference>
<dbReference type="InterPro" id="IPR010154">
    <property type="entry name" value="CRISPR-assoc_Cas7/Cst2/DevR"/>
</dbReference>
<sequence>MAGYLAVAAKLVLNVHDLNNEGSVGQALDIRQIRMVDENGNPLEEMPAVSGRMMKHWHLEHMRRKALGSSNVKLCSVCESGQPDRQTQATDELQAIEECLVCDVHGFLSTKKMTNAPRRSSCASFSWLLPALGTRPESKQVIHSRVASGTEASSSTGETSQMIFYKTYASGVFAFVAGIDLNRIGSTIDNRKVNGDIKTRRRVAIQALLPIVLGAFGASQSHALPHAKCLGLLAALSTTEKPVPNLISPIYSTGFEESIALLETMGNGVDWWSYGDGLKNAKKTVQEVFQEILAKI</sequence>
<dbReference type="AlphaFoldDB" id="F2NJ29"/>
<dbReference type="eggNOG" id="COG1857">
    <property type="taxonomic scope" value="Bacteria"/>
</dbReference>
<evidence type="ECO:0000313" key="4">
    <source>
        <dbReference type="Proteomes" id="UP000000483"/>
    </source>
</evidence>
<dbReference type="OrthoDB" id="9811783at2"/>
<protein>
    <submittedName>
        <fullName evidence="3">CRISPR-associated autoregulator, DevR family</fullName>
    </submittedName>
</protein>
<comment type="function">
    <text evidence="2">CRISPR (clustered regularly interspaced short palindromic repeat) is an adaptive immune system that provides protection against mobile genetic elements (viruses, transposable elements and conjugative plasmids). CRISPR clusters contain spacers, sequences complementary to antecedent mobile elements, and target invading nucleic acids. CRISPR clusters are transcribed and processed into CRISPR RNA (crRNA).</text>
</comment>
<accession>F2NJ29</accession>
<keyword evidence="4" id="KW-1185">Reference proteome</keyword>
<dbReference type="HOGENOM" id="CLU_054331_1_0_7"/>
<gene>
    <name evidence="3" type="ordered locus">Desac_0089</name>
</gene>
<keyword evidence="1" id="KW-0051">Antiviral defense</keyword>
<dbReference type="RefSeq" id="WP_013705100.1">
    <property type="nucleotide sequence ID" value="NC_015388.1"/>
</dbReference>
<organism evidence="3 4">
    <name type="scientific">Desulfobacca acetoxidans (strain ATCC 700848 / DSM 11109 / ASRB2)</name>
    <dbReference type="NCBI Taxonomy" id="880072"/>
    <lineage>
        <taxon>Bacteria</taxon>
        <taxon>Pseudomonadati</taxon>
        <taxon>Thermodesulfobacteriota</taxon>
        <taxon>Desulfobaccia</taxon>
        <taxon>Desulfobaccales</taxon>
        <taxon>Desulfobaccaceae</taxon>
        <taxon>Desulfobacca</taxon>
    </lineage>
</organism>
<dbReference type="Proteomes" id="UP000000483">
    <property type="component" value="Chromosome"/>
</dbReference>
<dbReference type="Pfam" id="PF01905">
    <property type="entry name" value="DevR"/>
    <property type="match status" value="1"/>
</dbReference>
<dbReference type="KEGG" id="dao:Desac_0089"/>
<evidence type="ECO:0000256" key="2">
    <source>
        <dbReference type="ARBA" id="ARBA00025626"/>
    </source>
</evidence>
<dbReference type="NCBIfam" id="TIGR01875">
    <property type="entry name" value="cas_MJ0381"/>
    <property type="match status" value="1"/>
</dbReference>
<dbReference type="PANTHER" id="PTHR37459">
    <property type="match status" value="1"/>
</dbReference>